<gene>
    <name evidence="1" type="ORF">I79_025949</name>
</gene>
<accession>G3IPM9</accession>
<dbReference type="Proteomes" id="UP000001075">
    <property type="component" value="Unassembled WGS sequence"/>
</dbReference>
<sequence>MAILLGPKTIHSITKGSCEIASKGLAKHRMCDTLHLSVSMALGWASAHVTTSEGSTRKQYDHRTGFLCQWREEQAMWPPCWLSFCLRPSGLNSQQPQPQAPRSWNDRHETPCMVVIFLQLH</sequence>
<name>G3IPM9_CRIGR</name>
<evidence type="ECO:0000313" key="2">
    <source>
        <dbReference type="Proteomes" id="UP000001075"/>
    </source>
</evidence>
<dbReference type="InParanoid" id="G3IPM9"/>
<organism evidence="1 2">
    <name type="scientific">Cricetulus griseus</name>
    <name type="common">Chinese hamster</name>
    <name type="synonym">Cricetulus barabensis griseus</name>
    <dbReference type="NCBI Taxonomy" id="10029"/>
    <lineage>
        <taxon>Eukaryota</taxon>
        <taxon>Metazoa</taxon>
        <taxon>Chordata</taxon>
        <taxon>Craniata</taxon>
        <taxon>Vertebrata</taxon>
        <taxon>Euteleostomi</taxon>
        <taxon>Mammalia</taxon>
        <taxon>Eutheria</taxon>
        <taxon>Euarchontoglires</taxon>
        <taxon>Glires</taxon>
        <taxon>Rodentia</taxon>
        <taxon>Myomorpha</taxon>
        <taxon>Muroidea</taxon>
        <taxon>Cricetidae</taxon>
        <taxon>Cricetinae</taxon>
        <taxon>Cricetulus</taxon>
    </lineage>
</organism>
<dbReference type="EMBL" id="JH012954">
    <property type="protein sequence ID" value="EGV91388.1"/>
    <property type="molecule type" value="Genomic_DNA"/>
</dbReference>
<reference evidence="2" key="1">
    <citation type="journal article" date="2011" name="Nat. Biotechnol.">
        <title>The genomic sequence of the Chinese hamster ovary (CHO)-K1 cell line.</title>
        <authorList>
            <person name="Xu X."/>
            <person name="Nagarajan H."/>
            <person name="Lewis N.E."/>
            <person name="Pan S."/>
            <person name="Cai Z."/>
            <person name="Liu X."/>
            <person name="Chen W."/>
            <person name="Xie M."/>
            <person name="Wang W."/>
            <person name="Hammond S."/>
            <person name="Andersen M.R."/>
            <person name="Neff N."/>
            <person name="Passarelli B."/>
            <person name="Koh W."/>
            <person name="Fan H.C."/>
            <person name="Wang J."/>
            <person name="Gui Y."/>
            <person name="Lee K.H."/>
            <person name="Betenbaugh M.J."/>
            <person name="Quake S.R."/>
            <person name="Famili I."/>
            <person name="Palsson B.O."/>
            <person name="Wang J."/>
        </authorList>
    </citation>
    <scope>NUCLEOTIDE SEQUENCE [LARGE SCALE GENOMIC DNA]</scope>
    <source>
        <strain evidence="2">CHO K1 cell line</strain>
    </source>
</reference>
<proteinExistence type="predicted"/>
<evidence type="ECO:0000313" key="1">
    <source>
        <dbReference type="EMBL" id="EGV91388.1"/>
    </source>
</evidence>
<dbReference type="AlphaFoldDB" id="G3IPM9"/>
<protein>
    <submittedName>
        <fullName evidence="1">Uncharacterized protein</fullName>
    </submittedName>
</protein>